<reference evidence="1 2" key="1">
    <citation type="journal article" date="2021" name="BMC Biol.">
        <title>Horizontally acquired antibacterial genes associated with adaptive radiation of ladybird beetles.</title>
        <authorList>
            <person name="Li H.S."/>
            <person name="Tang X.F."/>
            <person name="Huang Y.H."/>
            <person name="Xu Z.Y."/>
            <person name="Chen M.L."/>
            <person name="Du X.Y."/>
            <person name="Qiu B.Y."/>
            <person name="Chen P.T."/>
            <person name="Zhang W."/>
            <person name="Slipinski A."/>
            <person name="Escalona H.E."/>
            <person name="Waterhouse R.M."/>
            <person name="Zwick A."/>
            <person name="Pang H."/>
        </authorList>
    </citation>
    <scope>NUCLEOTIDE SEQUENCE [LARGE SCALE GENOMIC DNA]</scope>
    <source>
        <strain evidence="1">SYSU2018</strain>
    </source>
</reference>
<evidence type="ECO:0000313" key="2">
    <source>
        <dbReference type="Proteomes" id="UP001516400"/>
    </source>
</evidence>
<dbReference type="AlphaFoldDB" id="A0ABD2NMI6"/>
<accession>A0ABD2NMI6</accession>
<organism evidence="1 2">
    <name type="scientific">Cryptolaemus montrouzieri</name>
    <dbReference type="NCBI Taxonomy" id="559131"/>
    <lineage>
        <taxon>Eukaryota</taxon>
        <taxon>Metazoa</taxon>
        <taxon>Ecdysozoa</taxon>
        <taxon>Arthropoda</taxon>
        <taxon>Hexapoda</taxon>
        <taxon>Insecta</taxon>
        <taxon>Pterygota</taxon>
        <taxon>Neoptera</taxon>
        <taxon>Endopterygota</taxon>
        <taxon>Coleoptera</taxon>
        <taxon>Polyphaga</taxon>
        <taxon>Cucujiformia</taxon>
        <taxon>Coccinelloidea</taxon>
        <taxon>Coccinellidae</taxon>
        <taxon>Scymninae</taxon>
        <taxon>Scymnini</taxon>
        <taxon>Cryptolaemus</taxon>
    </lineage>
</organism>
<name>A0ABD2NMI6_9CUCU</name>
<dbReference type="EMBL" id="JABFTP020000124">
    <property type="protein sequence ID" value="KAL3279779.1"/>
    <property type="molecule type" value="Genomic_DNA"/>
</dbReference>
<proteinExistence type="predicted"/>
<sequence>MSWCRLYQRYISKLQHLIQVSGVLYLKKNIRQIALQLPAMFGSTYLCESAFSEMKIIQSKYRNKVTDDHMSSCLRLALSGFVPSYEKYAEDVQCYASTSKVAP</sequence>
<dbReference type="PANTHER" id="PTHR45913">
    <property type="entry name" value="EPM2A-INTERACTING PROTEIN 1"/>
    <property type="match status" value="1"/>
</dbReference>
<evidence type="ECO:0000313" key="1">
    <source>
        <dbReference type="EMBL" id="KAL3279779.1"/>
    </source>
</evidence>
<dbReference type="PANTHER" id="PTHR45913:SF21">
    <property type="entry name" value="DUF4371 DOMAIN-CONTAINING PROTEIN"/>
    <property type="match status" value="1"/>
</dbReference>
<dbReference type="Proteomes" id="UP001516400">
    <property type="component" value="Unassembled WGS sequence"/>
</dbReference>
<evidence type="ECO:0008006" key="3">
    <source>
        <dbReference type="Google" id="ProtNLM"/>
    </source>
</evidence>
<keyword evidence="2" id="KW-1185">Reference proteome</keyword>
<protein>
    <recommendedName>
        <fullName evidence="3">HAT C-terminal dimerisation domain-containing protein</fullName>
    </recommendedName>
</protein>
<gene>
    <name evidence="1" type="ORF">HHI36_017287</name>
</gene>
<comment type="caution">
    <text evidence="1">The sequence shown here is derived from an EMBL/GenBank/DDBJ whole genome shotgun (WGS) entry which is preliminary data.</text>
</comment>